<evidence type="ECO:0000313" key="2">
    <source>
        <dbReference type="Proteomes" id="UP000294832"/>
    </source>
</evidence>
<evidence type="ECO:0000313" key="1">
    <source>
        <dbReference type="EMBL" id="TCN87028.1"/>
    </source>
</evidence>
<keyword evidence="2" id="KW-1185">Reference proteome</keyword>
<sequence>MLIFFATGKLLEQELTDPRLVEVKYGTQQIAVELDMLATTAQQASYRALVIHPELAFSH</sequence>
<gene>
    <name evidence="1" type="ORF">EDC91_10530</name>
</gene>
<name>A0A4R2FG01_9GAMM</name>
<protein>
    <submittedName>
        <fullName evidence="1">Uncharacterized protein</fullName>
    </submittedName>
</protein>
<dbReference type="Proteomes" id="UP000294832">
    <property type="component" value="Unassembled WGS sequence"/>
</dbReference>
<organism evidence="1 2">
    <name type="scientific">Shewanella fodinae</name>
    <dbReference type="NCBI Taxonomy" id="552357"/>
    <lineage>
        <taxon>Bacteria</taxon>
        <taxon>Pseudomonadati</taxon>
        <taxon>Pseudomonadota</taxon>
        <taxon>Gammaproteobacteria</taxon>
        <taxon>Alteromonadales</taxon>
        <taxon>Shewanellaceae</taxon>
        <taxon>Shewanella</taxon>
    </lineage>
</organism>
<dbReference type="AlphaFoldDB" id="A0A4R2FG01"/>
<dbReference type="EMBL" id="SLWF01000005">
    <property type="protein sequence ID" value="TCN87028.1"/>
    <property type="molecule type" value="Genomic_DNA"/>
</dbReference>
<accession>A0A4R2FG01</accession>
<proteinExistence type="predicted"/>
<reference evidence="1 2" key="1">
    <citation type="submission" date="2019-03" db="EMBL/GenBank/DDBJ databases">
        <title>Freshwater and sediment microbial communities from various areas in North America, analyzing microbe dynamics in response to fracking.</title>
        <authorList>
            <person name="Lamendella R."/>
        </authorList>
    </citation>
    <scope>NUCLEOTIDE SEQUENCE [LARGE SCALE GENOMIC DNA]</scope>
    <source>
        <strain evidence="1 2">74A</strain>
    </source>
</reference>
<comment type="caution">
    <text evidence="1">The sequence shown here is derived from an EMBL/GenBank/DDBJ whole genome shotgun (WGS) entry which is preliminary data.</text>
</comment>